<accession>A0AC58SRI3</accession>
<sequence>MEESKLYKLFWVKGIPFKISFFMWKLWKAKVPLDDWFLRLGYFTTSRCRCCGNPEEETLPRVFLTSPAARFMWNYFGAPTWIKTEGKQLVQVIDEWWSKPPNTSLKAVRRPYFKGINPNWPDLHEKLLHHIPILRYTKVLWKLPLDGWIKCNTDGASRGDNGGVSYGFCIRDGIGDLIYAQADAVHDATNNIGEAHAIFEALRYFGWSLVLYCDQTY</sequence>
<proteinExistence type="predicted"/>
<reference evidence="2" key="2">
    <citation type="submission" date="2025-08" db="UniProtKB">
        <authorList>
            <consortium name="RefSeq"/>
        </authorList>
    </citation>
    <scope>IDENTIFICATION</scope>
    <source>
        <tissue evidence="2">Leaf</tissue>
    </source>
</reference>
<organism evidence="1 2">
    <name type="scientific">Nicotiana tabacum</name>
    <name type="common">Common tobacco</name>
    <dbReference type="NCBI Taxonomy" id="4097"/>
    <lineage>
        <taxon>Eukaryota</taxon>
        <taxon>Viridiplantae</taxon>
        <taxon>Streptophyta</taxon>
        <taxon>Embryophyta</taxon>
        <taxon>Tracheophyta</taxon>
        <taxon>Spermatophyta</taxon>
        <taxon>Magnoliopsida</taxon>
        <taxon>eudicotyledons</taxon>
        <taxon>Gunneridae</taxon>
        <taxon>Pentapetalae</taxon>
        <taxon>asterids</taxon>
        <taxon>lamiids</taxon>
        <taxon>Solanales</taxon>
        <taxon>Solanaceae</taxon>
        <taxon>Nicotianoideae</taxon>
        <taxon>Nicotianeae</taxon>
        <taxon>Nicotiana</taxon>
    </lineage>
</organism>
<reference evidence="1" key="1">
    <citation type="journal article" date="2014" name="Nat. Commun.">
        <title>The tobacco genome sequence and its comparison with those of tomato and potato.</title>
        <authorList>
            <person name="Sierro N."/>
            <person name="Battey J.N."/>
            <person name="Ouadi S."/>
            <person name="Bakaher N."/>
            <person name="Bovet L."/>
            <person name="Willig A."/>
            <person name="Goepfert S."/>
            <person name="Peitsch M.C."/>
            <person name="Ivanov N.V."/>
        </authorList>
    </citation>
    <scope>NUCLEOTIDE SEQUENCE [LARGE SCALE GENOMIC DNA]</scope>
</reference>
<evidence type="ECO:0000313" key="1">
    <source>
        <dbReference type="Proteomes" id="UP000790787"/>
    </source>
</evidence>
<dbReference type="Proteomes" id="UP000790787">
    <property type="component" value="Chromosome 15"/>
</dbReference>
<dbReference type="RefSeq" id="XP_075087565.1">
    <property type="nucleotide sequence ID" value="XM_075231464.1"/>
</dbReference>
<protein>
    <submittedName>
        <fullName evidence="2">Uncharacterized protein LOC142169583</fullName>
    </submittedName>
</protein>
<name>A0AC58SRI3_TOBAC</name>
<keyword evidence="1" id="KW-1185">Reference proteome</keyword>
<gene>
    <name evidence="2" type="primary">LOC142169583</name>
</gene>
<evidence type="ECO:0000313" key="2">
    <source>
        <dbReference type="RefSeq" id="XP_075087565.1"/>
    </source>
</evidence>